<comment type="caution">
    <text evidence="2">The sequence shown here is derived from an EMBL/GenBank/DDBJ whole genome shotgun (WGS) entry which is preliminary data.</text>
</comment>
<dbReference type="PANTHER" id="PTHR23150:SF19">
    <property type="entry name" value="FORMYLGLYCINE-GENERATING ENZYME"/>
    <property type="match status" value="1"/>
</dbReference>
<dbReference type="InterPro" id="IPR005532">
    <property type="entry name" value="SUMF_dom"/>
</dbReference>
<evidence type="ECO:0000313" key="3">
    <source>
        <dbReference type="Proteomes" id="UP000178724"/>
    </source>
</evidence>
<dbReference type="AlphaFoldDB" id="A0A1F4Q0F7"/>
<dbReference type="InterPro" id="IPR016187">
    <property type="entry name" value="CTDL_fold"/>
</dbReference>
<dbReference type="Proteomes" id="UP000178724">
    <property type="component" value="Unassembled WGS sequence"/>
</dbReference>
<sequence length="242" mass="26527">MLSVDLLRKAGIQHLPELVRIEAGALSVAGSLLFGKKKPNAANIAMSGFYAGKYPVMVSEYREFVEAAGYNIAGDNADELMALLADQNKDRHPVVFVNHADRVAYAMWLREKTGDNWFILSAAQQEFIRRGSSGRAYPWGNDWREAPYYNQDKTASVDAWPEGTTPDGVSGLGIVWEATRSYYGDYDEKIVKNPEGQKSGDDIEVRGGSAWGSRQVHFVGACRSSVGPGGHYGGIGFRLGRT</sequence>
<feature type="domain" description="Sulfatase-modifying factor enzyme-like" evidence="1">
    <location>
        <begin position="15"/>
        <end position="239"/>
    </location>
</feature>
<reference evidence="2 3" key="1">
    <citation type="journal article" date="2016" name="Nat. Commun.">
        <title>Thousands of microbial genomes shed light on interconnected biogeochemical processes in an aquifer system.</title>
        <authorList>
            <person name="Anantharaman K."/>
            <person name="Brown C.T."/>
            <person name="Hug L.A."/>
            <person name="Sharon I."/>
            <person name="Castelle C.J."/>
            <person name="Probst A.J."/>
            <person name="Thomas B.C."/>
            <person name="Singh A."/>
            <person name="Wilkins M.J."/>
            <person name="Karaoz U."/>
            <person name="Brodie E.L."/>
            <person name="Williams K.H."/>
            <person name="Hubbard S.S."/>
            <person name="Banfield J.F."/>
        </authorList>
    </citation>
    <scope>NUCLEOTIDE SEQUENCE [LARGE SCALE GENOMIC DNA]</scope>
</reference>
<proteinExistence type="predicted"/>
<dbReference type="Gene3D" id="3.90.1580.10">
    <property type="entry name" value="paralog of FGE (formylglycine-generating enzyme)"/>
    <property type="match status" value="1"/>
</dbReference>
<dbReference type="EMBL" id="METM01000026">
    <property type="protein sequence ID" value="OGB89367.1"/>
    <property type="molecule type" value="Genomic_DNA"/>
</dbReference>
<dbReference type="PANTHER" id="PTHR23150">
    <property type="entry name" value="SULFATASE MODIFYING FACTOR 1, 2"/>
    <property type="match status" value="1"/>
</dbReference>
<evidence type="ECO:0000259" key="1">
    <source>
        <dbReference type="Pfam" id="PF03781"/>
    </source>
</evidence>
<dbReference type="Pfam" id="PF03781">
    <property type="entry name" value="FGE-sulfatase"/>
    <property type="match status" value="1"/>
</dbReference>
<organism evidence="2 3">
    <name type="scientific">candidate division WOR-1 bacterium RIFCSPHIGHO2_01_FULL_53_15</name>
    <dbReference type="NCBI Taxonomy" id="1802564"/>
    <lineage>
        <taxon>Bacteria</taxon>
        <taxon>Bacillati</taxon>
        <taxon>Saganbacteria</taxon>
    </lineage>
</organism>
<dbReference type="InterPro" id="IPR051043">
    <property type="entry name" value="Sulfatase_Mod_Factor_Kinase"/>
</dbReference>
<dbReference type="SUPFAM" id="SSF56436">
    <property type="entry name" value="C-type lectin-like"/>
    <property type="match status" value="1"/>
</dbReference>
<gene>
    <name evidence="2" type="ORF">A2625_07750</name>
</gene>
<accession>A0A1F4Q0F7</accession>
<evidence type="ECO:0000313" key="2">
    <source>
        <dbReference type="EMBL" id="OGB89367.1"/>
    </source>
</evidence>
<dbReference type="InterPro" id="IPR042095">
    <property type="entry name" value="SUMF_sf"/>
</dbReference>
<protein>
    <recommendedName>
        <fullName evidence="1">Sulfatase-modifying factor enzyme-like domain-containing protein</fullName>
    </recommendedName>
</protein>
<name>A0A1F4Q0F7_UNCSA</name>
<dbReference type="GO" id="GO:0120147">
    <property type="term" value="F:formylglycine-generating oxidase activity"/>
    <property type="evidence" value="ECO:0007669"/>
    <property type="project" value="TreeGrafter"/>
</dbReference>